<dbReference type="OrthoDB" id="5475831at2"/>
<dbReference type="Gene3D" id="2.130.10.130">
    <property type="entry name" value="Integrin alpha, N-terminal"/>
    <property type="match status" value="2"/>
</dbReference>
<dbReference type="PROSITE" id="PS51257">
    <property type="entry name" value="PROKAR_LIPOPROTEIN"/>
    <property type="match status" value="1"/>
</dbReference>
<feature type="region of interest" description="Disordered" evidence="5">
    <location>
        <begin position="2121"/>
        <end position="2140"/>
    </location>
</feature>
<dbReference type="KEGG" id="scu:SCE1572_06645"/>
<dbReference type="Pfam" id="PF25023">
    <property type="entry name" value="TEN_YD-shell"/>
    <property type="match status" value="1"/>
</dbReference>
<feature type="domain" description="Teneurin-like YD-shell" evidence="7">
    <location>
        <begin position="1602"/>
        <end position="1890"/>
    </location>
</feature>
<reference evidence="8 9" key="1">
    <citation type="journal article" date="2013" name="Sci. Rep.">
        <title>Extraordinary expansion of a Sorangium cellulosum genome from an alkaline milieu.</title>
        <authorList>
            <person name="Han K."/>
            <person name="Li Z.F."/>
            <person name="Peng R."/>
            <person name="Zhu L.P."/>
            <person name="Zhou T."/>
            <person name="Wang L.G."/>
            <person name="Li S.G."/>
            <person name="Zhang X.B."/>
            <person name="Hu W."/>
            <person name="Wu Z.H."/>
            <person name="Qin N."/>
            <person name="Li Y.Z."/>
        </authorList>
    </citation>
    <scope>NUCLEOTIDE SEQUENCE [LARGE SCALE GENOMIC DNA]</scope>
    <source>
        <strain evidence="8 9">So0157-2</strain>
    </source>
</reference>
<dbReference type="Proteomes" id="UP000014803">
    <property type="component" value="Chromosome"/>
</dbReference>
<dbReference type="NCBIfam" id="TIGR01643">
    <property type="entry name" value="YD_repeat_2x"/>
    <property type="match status" value="1"/>
</dbReference>
<evidence type="ECO:0000256" key="3">
    <source>
        <dbReference type="ARBA" id="ARBA00022737"/>
    </source>
</evidence>
<protein>
    <submittedName>
        <fullName evidence="8">Type IV secretion protein Rhs</fullName>
    </submittedName>
</protein>
<dbReference type="SUPFAM" id="SSF69318">
    <property type="entry name" value="Integrin alpha N-terminal domain"/>
    <property type="match status" value="1"/>
</dbReference>
<evidence type="ECO:0000313" key="9">
    <source>
        <dbReference type="Proteomes" id="UP000014803"/>
    </source>
</evidence>
<dbReference type="EMBL" id="CP003969">
    <property type="protein sequence ID" value="AGP34202.1"/>
    <property type="molecule type" value="Genomic_DNA"/>
</dbReference>
<dbReference type="InterPro" id="IPR006530">
    <property type="entry name" value="YD"/>
</dbReference>
<dbReference type="eggNOG" id="COG4223">
    <property type="taxonomic scope" value="Bacteria"/>
</dbReference>
<evidence type="ECO:0000256" key="6">
    <source>
        <dbReference type="SAM" id="SignalP"/>
    </source>
</evidence>
<dbReference type="PANTHER" id="PTHR32305">
    <property type="match status" value="1"/>
</dbReference>
<name>S4XM06_SORCE</name>
<proteinExistence type="predicted"/>
<feature type="compositionally biased region" description="Low complexity" evidence="5">
    <location>
        <begin position="1974"/>
        <end position="1984"/>
    </location>
</feature>
<accession>S4XM06</accession>
<dbReference type="InterPro" id="IPR031325">
    <property type="entry name" value="RHS_repeat"/>
</dbReference>
<dbReference type="Pfam" id="PF03534">
    <property type="entry name" value="SpvB"/>
    <property type="match status" value="1"/>
</dbReference>
<feature type="compositionally biased region" description="Low complexity" evidence="5">
    <location>
        <begin position="2121"/>
        <end position="2136"/>
    </location>
</feature>
<dbReference type="GO" id="GO:0005737">
    <property type="term" value="C:cytoplasm"/>
    <property type="evidence" value="ECO:0007669"/>
    <property type="project" value="InterPro"/>
</dbReference>
<dbReference type="RefSeq" id="WP_020733318.1">
    <property type="nucleotide sequence ID" value="NC_021658.1"/>
</dbReference>
<evidence type="ECO:0000313" key="8">
    <source>
        <dbReference type="EMBL" id="AGP34202.1"/>
    </source>
</evidence>
<dbReference type="Gene3D" id="2.180.10.10">
    <property type="entry name" value="RHS repeat-associated core"/>
    <property type="match status" value="2"/>
</dbReference>
<dbReference type="InterPro" id="IPR028994">
    <property type="entry name" value="Integrin_alpha_N"/>
</dbReference>
<dbReference type="InterPro" id="IPR022385">
    <property type="entry name" value="Rhs_assc_core"/>
</dbReference>
<dbReference type="NCBIfam" id="TIGR03696">
    <property type="entry name" value="Rhs_assc_core"/>
    <property type="match status" value="1"/>
</dbReference>
<organism evidence="8 9">
    <name type="scientific">Sorangium cellulosum So0157-2</name>
    <dbReference type="NCBI Taxonomy" id="1254432"/>
    <lineage>
        <taxon>Bacteria</taxon>
        <taxon>Pseudomonadati</taxon>
        <taxon>Myxococcota</taxon>
        <taxon>Polyangia</taxon>
        <taxon>Polyangiales</taxon>
        <taxon>Polyangiaceae</taxon>
        <taxon>Sorangium</taxon>
    </lineage>
</organism>
<dbReference type="STRING" id="1254432.SCE1572_06645"/>
<feature type="signal peptide" evidence="6">
    <location>
        <begin position="1"/>
        <end position="26"/>
    </location>
</feature>
<keyword evidence="6" id="KW-0732">Signal</keyword>
<keyword evidence="4" id="KW-0843">Virulence</keyword>
<dbReference type="InterPro" id="IPR050708">
    <property type="entry name" value="T6SS_VgrG/RHS"/>
</dbReference>
<dbReference type="PATRIC" id="fig|1254432.3.peg.1475"/>
<feature type="region of interest" description="Disordered" evidence="5">
    <location>
        <begin position="1958"/>
        <end position="1990"/>
    </location>
</feature>
<evidence type="ECO:0000256" key="5">
    <source>
        <dbReference type="SAM" id="MobiDB-lite"/>
    </source>
</evidence>
<dbReference type="eggNOG" id="COG3209">
    <property type="taxonomic scope" value="Bacteria"/>
</dbReference>
<evidence type="ECO:0000256" key="4">
    <source>
        <dbReference type="ARBA" id="ARBA00023026"/>
    </source>
</evidence>
<dbReference type="Pfam" id="PF05593">
    <property type="entry name" value="RHS_repeat"/>
    <property type="match status" value="2"/>
</dbReference>
<evidence type="ECO:0000256" key="2">
    <source>
        <dbReference type="ARBA" id="ARBA00022525"/>
    </source>
</evidence>
<gene>
    <name evidence="8" type="ORF">SCE1572_06645</name>
</gene>
<keyword evidence="3" id="KW-0677">Repeat</keyword>
<sequence>MPLVPRCALRAIIPLLMFLACVLAQGGCQCIFGDPPLEPPPGLIACRTQRAHSPAADRPVPEVETVAAGTIPGTFYISSTGEAVYTMELASPPSRAGVGPRIELVYRSDSDSGDGVLGAGFSIAGLSAIARCPKSLAQDGEIRGVRYDGDDALCLDGQRLVPVGQAPGTIEYRTFPDTLVKVVGHYPHKDGAPAEALFFEAFLPSGRVVEYGRTEGSKPLARGGVPRAWLANKARDGRGNAMTYAYCVAEAEDGHAAEYAVDEIRYTAFEGTPSLEPSRAVRFVYATKDPAAIRTGYSGGMALQHSLRLEEIQMLGPGDALVRSYGFRYELSPTTSRTLLTEVEECASDGVCKPPTRFQYSRGEPGFKRLTTDIDKPVSERASPMVFDVDGNGRDDLVIPDMVAALSTPSNPITAWQVARNLGPPASPSFLAPAELAFLEDWLFVADPVGTSDPAMLQPELGTVLDYDDDGRTDVLVHDVYGAEVTWHVLLSRPDWTFALHDTGIRRPFPLGGTPPPPGLSSPGASMHLADLDGDGVPDLIQCEDHDRLGQSPIPASSVWTVHLWRPASGATPAGFDPTGESIELLIGYPCGTELHTLDVDADSKIDLIVPSLRRFGDGTVLLGDSYDAIMRRGEGRWEVIDTELPVVWPGGRVVFLDANGDGLPDAVESGPGDHQLYTYFNTGPTFVASPFRTVDAFSFGDLFGLPDQDVFFPLAVPLDFNGDGRQDLVMPVPPGMLLGGSDALPSWAVLLATGDRAGPPFRLVDPGLPFEASLGDAAVTLADPRGPRTGDVDGDGARDVILSLGGVFSVFQNLSADQDLLIAVSDGMNAHDPTEPDFVPNVSISYGHMTDASVTNEGVAEDPARRSALYLARSGTPDDCGYPRRCVVGPRRVVSAYALNNGADRPRRFEVGYRDGRYHRLGRGFLGFGERIVTDLDTGAVTIDAYDHVTFDDDLQVFPFAGRVQRTWRGAPGLPSQPRPEQIELSFADVRRTLVPTNDGATYFTLPTERRMRQAQGIYPPPNGSTPAIEAYMREVERGGGGATLLRDSVSKVTDFDTFGNVRAEEVSTRGVDLTFNVTRTFKNDAERWVLGQLETQKECSAAAGMSQCRTLTRTTTIYGEVETESTESDDGLPDTKLKLTYTRDDFGNITGVTAEDAFGHHRTFSTPYDAEGMFPEKYVNAAGHTTLVEFDGALGVLLKRVDPNQLVTTWAYDGFGRVGVETRPDGTTTVTVSRTKDGGPGRDAWRVRQRSTTTGGADDTVEFDTLGRAIRWLWYGPDPSQGSRDAPRLMQEIVYDALGEHVARRSVPVSEDTPEREMLYDRYEHDAVGREVRHTTPWNAVTTTEYDGLLVRATDPLDHVTVTEQDPLGRIRTITDAAGGETRYAYGPFGLLHTVTDPGDAVTRTTRDAFGRVRQLDDPDRGTTVSIHDGFGELMSEADALGREISWDYDALGRPRTRMDQHGAERLTTTWTWDTAAHGIGKLHTLTSPDGEKTYGYTRFSQLETTSLRIDGERASLEARLGYDDLGRVETVTYPAPAGAAPFVVAQEHDAHGHVLAVRDSSTRFAYWRLTDVDNAGRFREEVFGNGAVTERSYFADKQRLRHMVTQSGAGEVQDLDYGFDDLLNLTRRTDALQPRNTTERFRYDALHRLTCAYFSEVERASAPCALRYDYHPNGNLIFKSDVGTLSYDDPLHPHAVTDAGTGSSFGYDAVGNQNARPGGTTVRYTPFDLPARITQGTSTMTFAYDGDQQRIRKTTPEKETLYLGDLYERATGAASGTVEHRYHVHSPERVVAIVTRGGADDGTRYVHVDHLGSVDALTDEDGDVIERRSYDPFGQRRNPVWGEPAPASFASKTTQGFTGHESDDELGLVNLKGRMYDSKIGRFLTTDPIVSFPFFGQSWNPYSYVLNSPLNFVDPTGFQPADQKLFIDPEYAKDPEVQRLQELSCAGFGDFECSKSKPPSNEVEGSREAAEVGAAAPPVDVSTTGSASGYVPQPVTTAPIDWSQNPYVQVEGGFVAGLLLGLVPFAGVGHELLDAASVLAHGTPEARMGLAIGQIVGGLTVTIGGLTGEVFGGITSATGIGAAIGVPAIAVSTGLVVGGVGNIAAGLQGLSQALMSSGSGSAGSQGAAPAAGGEPEHHIMTNKNRVSTTQGGPWTPRFEDMAKRAGMTLDDAANRVRIPGHRGPHPEAYHQEVFNRLRRATRGLQGDAYSNAFRAELDAIRIEAATTGSGLNRLLTGQ</sequence>
<dbReference type="GO" id="GO:0005576">
    <property type="term" value="C:extracellular region"/>
    <property type="evidence" value="ECO:0007669"/>
    <property type="project" value="UniProtKB-SubCell"/>
</dbReference>
<evidence type="ECO:0000256" key="1">
    <source>
        <dbReference type="ARBA" id="ARBA00004613"/>
    </source>
</evidence>
<dbReference type="PANTHER" id="PTHR32305:SF15">
    <property type="entry name" value="PROTEIN RHSA-RELATED"/>
    <property type="match status" value="1"/>
</dbReference>
<keyword evidence="2" id="KW-0964">Secreted</keyword>
<dbReference type="InterPro" id="IPR056823">
    <property type="entry name" value="TEN-like_YD-shell"/>
</dbReference>
<feature type="chain" id="PRO_5004525566" evidence="6">
    <location>
        <begin position="27"/>
        <end position="2241"/>
    </location>
</feature>
<dbReference type="InterPro" id="IPR032871">
    <property type="entry name" value="AHH_dom_containing"/>
</dbReference>
<dbReference type="InterPro" id="IPR003284">
    <property type="entry name" value="Sal_SpvB"/>
</dbReference>
<evidence type="ECO:0000259" key="7">
    <source>
        <dbReference type="Pfam" id="PF25023"/>
    </source>
</evidence>
<dbReference type="Pfam" id="PF14412">
    <property type="entry name" value="AHH"/>
    <property type="match status" value="1"/>
</dbReference>
<dbReference type="HOGENOM" id="CLU_000852_0_1_7"/>
<comment type="subcellular location">
    <subcellularLocation>
        <location evidence="1">Secreted</location>
    </subcellularLocation>
</comment>